<comment type="caution">
    <text evidence="2">The sequence shown here is derived from an EMBL/GenBank/DDBJ whole genome shotgun (WGS) entry which is preliminary data.</text>
</comment>
<dbReference type="PANTHER" id="PTHR42879:SF6">
    <property type="entry name" value="NADPH-DEPENDENT REDUCTASE BACG"/>
    <property type="match status" value="1"/>
</dbReference>
<organism evidence="2 3">
    <name type="scientific">Halomarina salina</name>
    <dbReference type="NCBI Taxonomy" id="1872699"/>
    <lineage>
        <taxon>Archaea</taxon>
        <taxon>Methanobacteriati</taxon>
        <taxon>Methanobacteriota</taxon>
        <taxon>Stenosarchaea group</taxon>
        <taxon>Halobacteria</taxon>
        <taxon>Halobacteriales</taxon>
        <taxon>Natronomonadaceae</taxon>
        <taxon>Halomarina</taxon>
    </lineage>
</organism>
<evidence type="ECO:0000256" key="1">
    <source>
        <dbReference type="ARBA" id="ARBA00006484"/>
    </source>
</evidence>
<dbReference type="Proteomes" id="UP001596099">
    <property type="component" value="Unassembled WGS sequence"/>
</dbReference>
<dbReference type="Pfam" id="PF13561">
    <property type="entry name" value="adh_short_C2"/>
    <property type="match status" value="1"/>
</dbReference>
<dbReference type="FunFam" id="3.40.50.720:FF:000084">
    <property type="entry name" value="Short-chain dehydrogenase reductase"/>
    <property type="match status" value="1"/>
</dbReference>
<dbReference type="InterPro" id="IPR002347">
    <property type="entry name" value="SDR_fam"/>
</dbReference>
<dbReference type="PRINTS" id="PR00081">
    <property type="entry name" value="GDHRDH"/>
</dbReference>
<dbReference type="InterPro" id="IPR050259">
    <property type="entry name" value="SDR"/>
</dbReference>
<dbReference type="RefSeq" id="WP_247416567.1">
    <property type="nucleotide sequence ID" value="NZ_JALLGW010000001.1"/>
</dbReference>
<sequence>MNLGLSGDAAVVAASSSGLGKAAATALAREGADVVVNGRDEDRLDAAVADIREVADGEVVGHAADLTEKAEAEGLVQRAVEEFGDLDHLVTNAGGPPSKSFEETTDEEWYEAYDLLVMSTVRLVREAIPHLRDGGGSIVTSTSKSVKEAIDGLVLSNSVRMSVVGLEKTLSRELAPDVRVNAVMPGSHETDRMVDLVEQGVERGEYDSYEAGKAAWADDIPTGELGDPGEFGNVVAFLCSDRASFITGEAVMVDGGASRSNL</sequence>
<evidence type="ECO:0000313" key="2">
    <source>
        <dbReference type="EMBL" id="MFC5972770.1"/>
    </source>
</evidence>
<reference evidence="2 3" key="1">
    <citation type="journal article" date="2019" name="Int. J. Syst. Evol. Microbiol.">
        <title>The Global Catalogue of Microorganisms (GCM) 10K type strain sequencing project: providing services to taxonomists for standard genome sequencing and annotation.</title>
        <authorList>
            <consortium name="The Broad Institute Genomics Platform"/>
            <consortium name="The Broad Institute Genome Sequencing Center for Infectious Disease"/>
            <person name="Wu L."/>
            <person name="Ma J."/>
        </authorList>
    </citation>
    <scope>NUCLEOTIDE SEQUENCE [LARGE SCALE GENOMIC DNA]</scope>
    <source>
        <strain evidence="2 3">CGMCC 1.12543</strain>
    </source>
</reference>
<protein>
    <submittedName>
        <fullName evidence="2">SDR family oxidoreductase</fullName>
    </submittedName>
</protein>
<proteinExistence type="inferred from homology"/>
<keyword evidence="3" id="KW-1185">Reference proteome</keyword>
<evidence type="ECO:0000313" key="3">
    <source>
        <dbReference type="Proteomes" id="UP001596099"/>
    </source>
</evidence>
<dbReference type="PANTHER" id="PTHR42879">
    <property type="entry name" value="3-OXOACYL-(ACYL-CARRIER-PROTEIN) REDUCTASE"/>
    <property type="match status" value="1"/>
</dbReference>
<dbReference type="EMBL" id="JBHSQH010000001">
    <property type="protein sequence ID" value="MFC5972770.1"/>
    <property type="molecule type" value="Genomic_DNA"/>
</dbReference>
<dbReference type="SUPFAM" id="SSF51735">
    <property type="entry name" value="NAD(P)-binding Rossmann-fold domains"/>
    <property type="match status" value="1"/>
</dbReference>
<gene>
    <name evidence="2" type="ORF">ACFPYI_15645</name>
</gene>
<dbReference type="InterPro" id="IPR036291">
    <property type="entry name" value="NAD(P)-bd_dom_sf"/>
</dbReference>
<accession>A0ABD5RQE5</accession>
<dbReference type="Gene3D" id="3.40.50.720">
    <property type="entry name" value="NAD(P)-binding Rossmann-like Domain"/>
    <property type="match status" value="1"/>
</dbReference>
<dbReference type="AlphaFoldDB" id="A0ABD5RQE5"/>
<name>A0ABD5RQE5_9EURY</name>
<comment type="similarity">
    <text evidence="1">Belongs to the short-chain dehydrogenases/reductases (SDR) family.</text>
</comment>